<gene>
    <name evidence="2" type="ORF">P0Y53_08705</name>
</gene>
<dbReference type="Proteomes" id="UP001220610">
    <property type="component" value="Chromosome"/>
</dbReference>
<keyword evidence="1" id="KW-0812">Transmembrane</keyword>
<protein>
    <recommendedName>
        <fullName evidence="4">Polysaccharide chain length determinant N-terminal domain-containing protein</fullName>
    </recommendedName>
</protein>
<feature type="transmembrane region" description="Helical" evidence="1">
    <location>
        <begin position="243"/>
        <end position="262"/>
    </location>
</feature>
<keyword evidence="1" id="KW-1133">Transmembrane helix</keyword>
<keyword evidence="1" id="KW-0472">Membrane</keyword>
<dbReference type="EMBL" id="CP119311">
    <property type="protein sequence ID" value="WEK37581.1"/>
    <property type="molecule type" value="Genomic_DNA"/>
</dbReference>
<name>A0AAJ6BJN4_9BACT</name>
<evidence type="ECO:0000313" key="2">
    <source>
        <dbReference type="EMBL" id="WEK37581.1"/>
    </source>
</evidence>
<dbReference type="AlphaFoldDB" id="A0AAJ6BJN4"/>
<feature type="transmembrane region" description="Helical" evidence="1">
    <location>
        <begin position="25"/>
        <end position="48"/>
    </location>
</feature>
<evidence type="ECO:0000313" key="3">
    <source>
        <dbReference type="Proteomes" id="UP001220610"/>
    </source>
</evidence>
<evidence type="ECO:0000256" key="1">
    <source>
        <dbReference type="SAM" id="Phobius"/>
    </source>
</evidence>
<accession>A0AAJ6BJN4</accession>
<evidence type="ECO:0008006" key="4">
    <source>
        <dbReference type="Google" id="ProtNLM"/>
    </source>
</evidence>
<proteinExistence type="predicted"/>
<sequence length="275" mass="30853">MEENKAVLHTDEMDMLVFMANVRKFLKLALLPMLLLGAVGLAAGLLLVRKSQPVYSNKLLLQVRAISGQEAQEMISSWSDLIRTQQLDELAQLLHCPKELLAQVKEVSATLLSADQHQNNNALSISVSVIDPVVLPGLQEALVHGFEQNGYLTQRVQARQERLRELISRATLEIRQLDSLKKDGRNNFSPAVLGKDQRTSSLMELTEKKTMYEEELKFSAPVNILQGFLKTSTLTQSSYVRKLIPAVAGGLVIGFLLGAFRYCRYRYPLVFKANR</sequence>
<organism evidence="2 3">
    <name type="scientific">Candidatus Pseudobacter hemicellulosilyticus</name>
    <dbReference type="NCBI Taxonomy" id="3121375"/>
    <lineage>
        <taxon>Bacteria</taxon>
        <taxon>Pseudomonadati</taxon>
        <taxon>Bacteroidota</taxon>
        <taxon>Chitinophagia</taxon>
        <taxon>Chitinophagales</taxon>
        <taxon>Chitinophagaceae</taxon>
        <taxon>Pseudobacter</taxon>
    </lineage>
</organism>
<reference evidence="2" key="1">
    <citation type="submission" date="2023-03" db="EMBL/GenBank/DDBJ databases">
        <title>Andean soil-derived lignocellulolytic bacterial consortium as a source of novel taxa and putative plastic-active enzymes.</title>
        <authorList>
            <person name="Diaz-Garcia L."/>
            <person name="Chuvochina M."/>
            <person name="Feuerriegel G."/>
            <person name="Bunk B."/>
            <person name="Sproer C."/>
            <person name="Streit W.R."/>
            <person name="Rodriguez L.M."/>
            <person name="Overmann J."/>
            <person name="Jimenez D.J."/>
        </authorList>
    </citation>
    <scope>NUCLEOTIDE SEQUENCE</scope>
    <source>
        <strain evidence="2">MAG 7</strain>
    </source>
</reference>